<protein>
    <submittedName>
        <fullName evidence="2">Uncharacterized protein</fullName>
    </submittedName>
</protein>
<evidence type="ECO:0000256" key="1">
    <source>
        <dbReference type="SAM" id="MobiDB-lite"/>
    </source>
</evidence>
<keyword evidence="3" id="KW-1185">Reference proteome</keyword>
<name>A0A2T2N4C8_CORCC</name>
<organism evidence="2 3">
    <name type="scientific">Corynespora cassiicola Philippines</name>
    <dbReference type="NCBI Taxonomy" id="1448308"/>
    <lineage>
        <taxon>Eukaryota</taxon>
        <taxon>Fungi</taxon>
        <taxon>Dikarya</taxon>
        <taxon>Ascomycota</taxon>
        <taxon>Pezizomycotina</taxon>
        <taxon>Dothideomycetes</taxon>
        <taxon>Pleosporomycetidae</taxon>
        <taxon>Pleosporales</taxon>
        <taxon>Corynesporascaceae</taxon>
        <taxon>Corynespora</taxon>
    </lineage>
</organism>
<reference evidence="2 3" key="1">
    <citation type="journal article" date="2018" name="Front. Microbiol.">
        <title>Genome-Wide Analysis of Corynespora cassiicola Leaf Fall Disease Putative Effectors.</title>
        <authorList>
            <person name="Lopez D."/>
            <person name="Ribeiro S."/>
            <person name="Label P."/>
            <person name="Fumanal B."/>
            <person name="Venisse J.S."/>
            <person name="Kohler A."/>
            <person name="de Oliveira R.R."/>
            <person name="Labutti K."/>
            <person name="Lipzen A."/>
            <person name="Lail K."/>
            <person name="Bauer D."/>
            <person name="Ohm R.A."/>
            <person name="Barry K.W."/>
            <person name="Spatafora J."/>
            <person name="Grigoriev I.V."/>
            <person name="Martin F.M."/>
            <person name="Pujade-Renaud V."/>
        </authorList>
    </citation>
    <scope>NUCLEOTIDE SEQUENCE [LARGE SCALE GENOMIC DNA]</scope>
    <source>
        <strain evidence="2 3">Philippines</strain>
    </source>
</reference>
<dbReference type="EMBL" id="KZ678150">
    <property type="protein sequence ID" value="PSN60305.1"/>
    <property type="molecule type" value="Genomic_DNA"/>
</dbReference>
<gene>
    <name evidence="2" type="ORF">BS50DRAFT_594066</name>
</gene>
<accession>A0A2T2N4C8</accession>
<dbReference type="AlphaFoldDB" id="A0A2T2N4C8"/>
<sequence>MPKNTSRTMNRFECIFESLGIASDPTQSQEMSIIQTTKAPVDPDPTSNSAWDRIWESLSSLLPPATATAPLPALSTCPQTTEVVGIQTSDPSSTAIASALALTSAPDLTTASFSSLLEHTTTLPTWVLGVCAATAAAGSYCAYIYGRHSASVQSPTAAGPQVVLTSSRPLKRKADNMAGKFDFDNIPVLRATKFRPAKKIRYEVAAGSTSFISADFAPAFTPGSALFLPTGSARPRRSERRTRNQSSMNEGYLRRRAHSSRK</sequence>
<proteinExistence type="predicted"/>
<dbReference type="Proteomes" id="UP000240883">
    <property type="component" value="Unassembled WGS sequence"/>
</dbReference>
<feature type="region of interest" description="Disordered" evidence="1">
    <location>
        <begin position="227"/>
        <end position="262"/>
    </location>
</feature>
<evidence type="ECO:0000313" key="2">
    <source>
        <dbReference type="EMBL" id="PSN60305.1"/>
    </source>
</evidence>
<evidence type="ECO:0000313" key="3">
    <source>
        <dbReference type="Proteomes" id="UP000240883"/>
    </source>
</evidence>